<reference evidence="4 5" key="1">
    <citation type="submission" date="2015-11" db="EMBL/GenBank/DDBJ databases">
        <authorList>
            <person name="Zhang Y."/>
            <person name="Guo Z."/>
        </authorList>
    </citation>
    <scope>NUCLEOTIDE SEQUENCE [LARGE SCALE GENOMIC DNA]</scope>
    <source>
        <strain evidence="4 5">KCTC 32221</strain>
    </source>
</reference>
<evidence type="ECO:0000313" key="5">
    <source>
        <dbReference type="Proteomes" id="UP000065641"/>
    </source>
</evidence>
<dbReference type="KEGG" id="pspi:PS2015_2724"/>
<dbReference type="PANTHER" id="PTHR48081">
    <property type="entry name" value="AB HYDROLASE SUPERFAMILY PROTEIN C4A8.06C"/>
    <property type="match status" value="1"/>
</dbReference>
<keyword evidence="2" id="KW-0732">Signal</keyword>
<evidence type="ECO:0000259" key="3">
    <source>
        <dbReference type="Pfam" id="PF20434"/>
    </source>
</evidence>
<organism evidence="4 5">
    <name type="scientific">Pseudohongiella spirulinae</name>
    <dbReference type="NCBI Taxonomy" id="1249552"/>
    <lineage>
        <taxon>Bacteria</taxon>
        <taxon>Pseudomonadati</taxon>
        <taxon>Pseudomonadota</taxon>
        <taxon>Gammaproteobacteria</taxon>
        <taxon>Pseudomonadales</taxon>
        <taxon>Pseudohongiellaceae</taxon>
        <taxon>Pseudohongiella</taxon>
    </lineage>
</organism>
<evidence type="ECO:0000313" key="4">
    <source>
        <dbReference type="EMBL" id="ALO47356.1"/>
    </source>
</evidence>
<dbReference type="Proteomes" id="UP000065641">
    <property type="component" value="Chromosome"/>
</dbReference>
<protein>
    <submittedName>
        <fullName evidence="4">Esterase</fullName>
    </submittedName>
</protein>
<dbReference type="EMBL" id="CP013189">
    <property type="protein sequence ID" value="ALO47356.1"/>
    <property type="molecule type" value="Genomic_DNA"/>
</dbReference>
<dbReference type="STRING" id="1249552.PS2015_2724"/>
<feature type="domain" description="BD-FAE-like" evidence="3">
    <location>
        <begin position="72"/>
        <end position="252"/>
    </location>
</feature>
<evidence type="ECO:0000256" key="1">
    <source>
        <dbReference type="ARBA" id="ARBA00022801"/>
    </source>
</evidence>
<keyword evidence="5" id="KW-1185">Reference proteome</keyword>
<dbReference type="InterPro" id="IPR050300">
    <property type="entry name" value="GDXG_lipolytic_enzyme"/>
</dbReference>
<dbReference type="Pfam" id="PF20434">
    <property type="entry name" value="BD-FAE"/>
    <property type="match status" value="1"/>
</dbReference>
<dbReference type="SUPFAM" id="SSF53474">
    <property type="entry name" value="alpha/beta-Hydrolases"/>
    <property type="match status" value="1"/>
</dbReference>
<feature type="signal peptide" evidence="2">
    <location>
        <begin position="1"/>
        <end position="26"/>
    </location>
</feature>
<dbReference type="InterPro" id="IPR049492">
    <property type="entry name" value="BD-FAE-like_dom"/>
</dbReference>
<dbReference type="Gene3D" id="3.40.50.1820">
    <property type="entry name" value="alpha/beta hydrolase"/>
    <property type="match status" value="1"/>
</dbReference>
<proteinExistence type="predicted"/>
<dbReference type="GO" id="GO:0016787">
    <property type="term" value="F:hydrolase activity"/>
    <property type="evidence" value="ECO:0007669"/>
    <property type="project" value="UniProtKB-KW"/>
</dbReference>
<evidence type="ECO:0000256" key="2">
    <source>
        <dbReference type="SAM" id="SignalP"/>
    </source>
</evidence>
<dbReference type="PATRIC" id="fig|1249552.3.peg.2745"/>
<sequence length="290" mass="30734" precursor="true">MTVRFTKKFMSSMMLLQLLMTSVVSAQSGNTTEISYPRVAADVTFAQVQSLSASRPARQIAYGDDALQFGELWLPATSAADDAPLVVFIHGGCWLNAYDIGHTHALSTALAQQGFAVWSLEYRRTGDQGGGWPGTLQDIRAGLLAIDDLSAFGVDASRVVLAGHSAGGHLALLAAGDQPFKAVIGLAAITDVIEYAAGSNSCQTATSQFMGSQPEEQADEWRAANPVQQRLHPRTLLLAGDADAIVPLSQAQVAGISTLIQPGAGHFDWVHPGTPAFNLFVQMVRNALSQ</sequence>
<gene>
    <name evidence="4" type="ORF">PS2015_2724</name>
</gene>
<dbReference type="InterPro" id="IPR029058">
    <property type="entry name" value="AB_hydrolase_fold"/>
</dbReference>
<feature type="chain" id="PRO_5006601780" evidence="2">
    <location>
        <begin position="27"/>
        <end position="290"/>
    </location>
</feature>
<keyword evidence="1" id="KW-0378">Hydrolase</keyword>
<dbReference type="AlphaFoldDB" id="A0A0S2KG95"/>
<dbReference type="PANTHER" id="PTHR48081:SF33">
    <property type="entry name" value="KYNURENINE FORMAMIDASE"/>
    <property type="match status" value="1"/>
</dbReference>
<name>A0A0S2KG95_9GAMM</name>
<accession>A0A0S2KG95</accession>